<dbReference type="GO" id="GO:0004190">
    <property type="term" value="F:aspartic-type endopeptidase activity"/>
    <property type="evidence" value="ECO:0007669"/>
    <property type="project" value="InterPro"/>
</dbReference>
<name>A0A9D1P4M4_9FIRM</name>
<accession>A0A9D1P4M4</accession>
<dbReference type="Proteomes" id="UP000824169">
    <property type="component" value="Unassembled WGS sequence"/>
</dbReference>
<reference evidence="3" key="2">
    <citation type="journal article" date="2021" name="PeerJ">
        <title>Extensive microbial diversity within the chicken gut microbiome revealed by metagenomics and culture.</title>
        <authorList>
            <person name="Gilroy R."/>
            <person name="Ravi A."/>
            <person name="Getino M."/>
            <person name="Pursley I."/>
            <person name="Horton D.L."/>
            <person name="Alikhan N.F."/>
            <person name="Baker D."/>
            <person name="Gharbi K."/>
            <person name="Hall N."/>
            <person name="Watson M."/>
            <person name="Adriaenssens E.M."/>
            <person name="Foster-Nyarko E."/>
            <person name="Jarju S."/>
            <person name="Secka A."/>
            <person name="Antonio M."/>
            <person name="Oren A."/>
            <person name="Chaudhuri R.R."/>
            <person name="La Ragione R."/>
            <person name="Hildebrand F."/>
            <person name="Pallen M.J."/>
        </authorList>
    </citation>
    <scope>NUCLEOTIDE SEQUENCE</scope>
    <source>
        <strain evidence="3">CHK188-20938</strain>
    </source>
</reference>
<dbReference type="Gene3D" id="1.20.120.1220">
    <property type="match status" value="1"/>
</dbReference>
<keyword evidence="1" id="KW-0812">Transmembrane</keyword>
<comment type="caution">
    <text evidence="3">The sequence shown here is derived from an EMBL/GenBank/DDBJ whole genome shotgun (WGS) entry which is preliminary data.</text>
</comment>
<proteinExistence type="predicted"/>
<feature type="transmembrane region" description="Helical" evidence="1">
    <location>
        <begin position="92"/>
        <end position="115"/>
    </location>
</feature>
<evidence type="ECO:0000256" key="1">
    <source>
        <dbReference type="SAM" id="Phobius"/>
    </source>
</evidence>
<keyword evidence="1" id="KW-0472">Membrane</keyword>
<sequence length="169" mass="18773">MFFPYCLGLLLVSGAACADLCIRRIPNFWICLGWLCGIGYQYLTLQGQGVKHFAAGSLLPVILLWMLFYFRMLGAGDIKLLSVLGGFMGAPAVLFCVIWSVIFGAVLSVGVVILCGDLPQRLTYFTNYFKTYLCTGEKVPYRAEGDRAEHIHFSVAVLMSMLLWIGGFY</sequence>
<feature type="transmembrane region" description="Helical" evidence="1">
    <location>
        <begin position="52"/>
        <end position="72"/>
    </location>
</feature>
<reference evidence="3" key="1">
    <citation type="submission" date="2020-10" db="EMBL/GenBank/DDBJ databases">
        <authorList>
            <person name="Gilroy R."/>
        </authorList>
    </citation>
    <scope>NUCLEOTIDE SEQUENCE</scope>
    <source>
        <strain evidence="3">CHK188-20938</strain>
    </source>
</reference>
<dbReference type="EMBL" id="DVOO01000027">
    <property type="protein sequence ID" value="HIV25835.1"/>
    <property type="molecule type" value="Genomic_DNA"/>
</dbReference>
<keyword evidence="1" id="KW-1133">Transmembrane helix</keyword>
<evidence type="ECO:0000313" key="3">
    <source>
        <dbReference type="EMBL" id="HIV25835.1"/>
    </source>
</evidence>
<dbReference type="Pfam" id="PF01478">
    <property type="entry name" value="Peptidase_A24"/>
    <property type="match status" value="1"/>
</dbReference>
<gene>
    <name evidence="3" type="ORF">IAB71_08710</name>
</gene>
<feature type="transmembrane region" description="Helical" evidence="1">
    <location>
        <begin position="27"/>
        <end position="45"/>
    </location>
</feature>
<dbReference type="InterPro" id="IPR000045">
    <property type="entry name" value="Prepilin_IV_endopep_pep"/>
</dbReference>
<dbReference type="AlphaFoldDB" id="A0A9D1P4M4"/>
<evidence type="ECO:0000313" key="4">
    <source>
        <dbReference type="Proteomes" id="UP000824169"/>
    </source>
</evidence>
<feature type="transmembrane region" description="Helical" evidence="1">
    <location>
        <begin position="151"/>
        <end position="168"/>
    </location>
</feature>
<organism evidence="3 4">
    <name type="scientific">Candidatus Scatomonas pullistercoris</name>
    <dbReference type="NCBI Taxonomy" id="2840920"/>
    <lineage>
        <taxon>Bacteria</taxon>
        <taxon>Bacillati</taxon>
        <taxon>Bacillota</taxon>
        <taxon>Clostridia</taxon>
        <taxon>Lachnospirales</taxon>
        <taxon>Lachnospiraceae</taxon>
        <taxon>Lachnospiraceae incertae sedis</taxon>
        <taxon>Candidatus Scatomonas</taxon>
    </lineage>
</organism>
<evidence type="ECO:0000259" key="2">
    <source>
        <dbReference type="Pfam" id="PF01478"/>
    </source>
</evidence>
<protein>
    <submittedName>
        <fullName evidence="3">Prepilin peptidase</fullName>
    </submittedName>
</protein>
<dbReference type="GO" id="GO:0016020">
    <property type="term" value="C:membrane"/>
    <property type="evidence" value="ECO:0007669"/>
    <property type="project" value="InterPro"/>
</dbReference>
<feature type="domain" description="Prepilin type IV endopeptidase peptidase" evidence="2">
    <location>
        <begin position="9"/>
        <end position="108"/>
    </location>
</feature>